<dbReference type="STRING" id="446462.Amir_0186"/>
<dbReference type="AlphaFoldDB" id="C6WF25"/>
<name>C6WF25_ACTMD</name>
<accession>C6WF25</accession>
<dbReference type="KEGG" id="ami:Amir_0186"/>
<dbReference type="Proteomes" id="UP000002213">
    <property type="component" value="Chromosome"/>
</dbReference>
<evidence type="ECO:0000256" key="1">
    <source>
        <dbReference type="SAM" id="MobiDB-lite"/>
    </source>
</evidence>
<evidence type="ECO:0000313" key="2">
    <source>
        <dbReference type="EMBL" id="ACU34157.1"/>
    </source>
</evidence>
<evidence type="ECO:0000313" key="3">
    <source>
        <dbReference type="Proteomes" id="UP000002213"/>
    </source>
</evidence>
<dbReference type="RefSeq" id="WP_012782820.1">
    <property type="nucleotide sequence ID" value="NC_013093.1"/>
</dbReference>
<proteinExistence type="predicted"/>
<dbReference type="EMBL" id="CP001630">
    <property type="protein sequence ID" value="ACU34157.1"/>
    <property type="molecule type" value="Genomic_DNA"/>
</dbReference>
<feature type="region of interest" description="Disordered" evidence="1">
    <location>
        <begin position="1"/>
        <end position="60"/>
    </location>
</feature>
<protein>
    <submittedName>
        <fullName evidence="2">Uncharacterized protein</fullName>
    </submittedName>
</protein>
<dbReference type="HOGENOM" id="CLU_2930729_0_0_11"/>
<reference evidence="2 3" key="1">
    <citation type="journal article" date="2009" name="Stand. Genomic Sci.">
        <title>Complete genome sequence of Actinosynnema mirum type strain (101).</title>
        <authorList>
            <person name="Land M."/>
            <person name="Lapidus A."/>
            <person name="Mayilraj S."/>
            <person name="Chen F."/>
            <person name="Copeland A."/>
            <person name="Del Rio T.G."/>
            <person name="Nolan M."/>
            <person name="Lucas S."/>
            <person name="Tice H."/>
            <person name="Cheng J.F."/>
            <person name="Chertkov O."/>
            <person name="Bruce D."/>
            <person name="Goodwin L."/>
            <person name="Pitluck S."/>
            <person name="Rohde M."/>
            <person name="Goker M."/>
            <person name="Pati A."/>
            <person name="Ivanova N."/>
            <person name="Mavromatis K."/>
            <person name="Chen A."/>
            <person name="Palaniappan K."/>
            <person name="Hauser L."/>
            <person name="Chang Y.J."/>
            <person name="Jeffries C.C."/>
            <person name="Brettin T."/>
            <person name="Detter J.C."/>
            <person name="Han C."/>
            <person name="Chain P."/>
            <person name="Tindall B.J."/>
            <person name="Bristow J."/>
            <person name="Eisen J.A."/>
            <person name="Markowitz V."/>
            <person name="Hugenholtz P."/>
            <person name="Kyrpides N.C."/>
            <person name="Klenk H.P."/>
        </authorList>
    </citation>
    <scope>NUCLEOTIDE SEQUENCE [LARGE SCALE GENOMIC DNA]</scope>
    <source>
        <strain evidence="3">ATCC 29888 / DSM 43827 / JCM 3225 / NBRC 14064 / NCIMB 13271 / NRRL B-12336 / IMRU 3971 / 101</strain>
    </source>
</reference>
<feature type="compositionally biased region" description="Basic and acidic residues" evidence="1">
    <location>
        <begin position="15"/>
        <end position="24"/>
    </location>
</feature>
<keyword evidence="3" id="KW-1185">Reference proteome</keyword>
<organism evidence="2 3">
    <name type="scientific">Actinosynnema mirum (strain ATCC 29888 / DSM 43827 / JCM 3225 / NBRC 14064 / NCIMB 13271 / NRRL B-12336 / IMRU 3971 / 101)</name>
    <dbReference type="NCBI Taxonomy" id="446462"/>
    <lineage>
        <taxon>Bacteria</taxon>
        <taxon>Bacillati</taxon>
        <taxon>Actinomycetota</taxon>
        <taxon>Actinomycetes</taxon>
        <taxon>Pseudonocardiales</taxon>
        <taxon>Pseudonocardiaceae</taxon>
        <taxon>Actinosynnema</taxon>
    </lineage>
</organism>
<gene>
    <name evidence="2" type="ordered locus">Amir_0186</name>
</gene>
<sequence length="60" mass="6405">MDDRRRTNENTAKPDPNRTDESQKRGGYLAPAIPFELPKAPPGPGQGGAPTTDKGGQTDK</sequence>